<dbReference type="PATRIC" id="fig|862908.3.peg.249"/>
<dbReference type="Gene3D" id="3.55.30.10">
    <property type="entry name" value="Hsp33 domain"/>
    <property type="match status" value="1"/>
</dbReference>
<keyword evidence="7" id="KW-1185">Reference proteome</keyword>
<protein>
    <submittedName>
        <fullName evidence="6">Chaperonin</fullName>
    </submittedName>
</protein>
<accession>E1X393</accession>
<keyword evidence="2" id="KW-0862">Zinc</keyword>
<dbReference type="HOGENOM" id="CLU_989609_0_0_7"/>
<evidence type="ECO:0000256" key="4">
    <source>
        <dbReference type="ARBA" id="ARBA00023186"/>
    </source>
</evidence>
<evidence type="ECO:0000256" key="2">
    <source>
        <dbReference type="ARBA" id="ARBA00022833"/>
    </source>
</evidence>
<dbReference type="OrthoDB" id="9793753at2"/>
<dbReference type="InterPro" id="IPR016153">
    <property type="entry name" value="Heat_shock_Hsp33_N"/>
</dbReference>
<dbReference type="GO" id="GO:0042026">
    <property type="term" value="P:protein refolding"/>
    <property type="evidence" value="ECO:0007669"/>
    <property type="project" value="TreeGrafter"/>
</dbReference>
<evidence type="ECO:0000256" key="3">
    <source>
        <dbReference type="ARBA" id="ARBA00023157"/>
    </source>
</evidence>
<reference evidence="7" key="1">
    <citation type="journal article" date="2013" name="ISME J.">
        <title>A small predatory core genome in the divergent marine Bacteriovorax marinus SJ and the terrestrial Bdellovibrio bacteriovorus.</title>
        <authorList>
            <person name="Crossman L.C."/>
            <person name="Chen H."/>
            <person name="Cerdeno-Tarraga A.M."/>
            <person name="Brooks K."/>
            <person name="Quail M.A."/>
            <person name="Pineiro S.A."/>
            <person name="Hobley L."/>
            <person name="Sockett R.E."/>
            <person name="Bentley S.D."/>
            <person name="Parkhill J."/>
            <person name="Williams H.N."/>
            <person name="Stine O.C."/>
        </authorList>
    </citation>
    <scope>NUCLEOTIDE SEQUENCE [LARGE SCALE GENOMIC DNA]</scope>
    <source>
        <strain evidence="7">ATCC BAA-682 / DSM 15412 / SJ</strain>
    </source>
</reference>
<dbReference type="AlphaFoldDB" id="E1X393"/>
<organism evidence="6 7">
    <name type="scientific">Halobacteriovorax marinus (strain ATCC BAA-682 / DSM 15412 / SJ)</name>
    <name type="common">Bacteriovorax marinus</name>
    <dbReference type="NCBI Taxonomy" id="862908"/>
    <lineage>
        <taxon>Bacteria</taxon>
        <taxon>Pseudomonadati</taxon>
        <taxon>Bdellovibrionota</taxon>
        <taxon>Bacteriovoracia</taxon>
        <taxon>Bacteriovoracales</taxon>
        <taxon>Halobacteriovoraceae</taxon>
        <taxon>Halobacteriovorax</taxon>
    </lineage>
</organism>
<dbReference type="SUPFAM" id="SSF118352">
    <property type="entry name" value="HSP33 redox switch-like"/>
    <property type="match status" value="1"/>
</dbReference>
<evidence type="ECO:0000256" key="5">
    <source>
        <dbReference type="ARBA" id="ARBA00023284"/>
    </source>
</evidence>
<dbReference type="PANTHER" id="PTHR30111:SF1">
    <property type="entry name" value="33 KDA CHAPERONIN"/>
    <property type="match status" value="1"/>
</dbReference>
<sequence>MLDESRLYSFLDRENNFTVHFLDGQKLIHDLAIIHDVKAKGFAYFRDSILTAQNLISLLKAGEGMGLFIDSIDPYFKLKIEMNFAGRMRTLLMPEEFNTFPKKITGTCRLSKVFPNNPTPYTSVIELNDIDFHQVVNKILQDSYQLKADIHISEESDQSVMVQQLPKANIDKEEAVVTQLSPKEYWLKNQKHIQDLFSKSTTKQEDIQSHFEALGFTYLGSKLVEFKCNCSRERMVQSIASLCNSSGLNEIFENKNELEAKCDYCKTYYLITKDEISNLNS</sequence>
<dbReference type="GO" id="GO:0005737">
    <property type="term" value="C:cytoplasm"/>
    <property type="evidence" value="ECO:0007669"/>
    <property type="project" value="InterPro"/>
</dbReference>
<dbReference type="Gene3D" id="3.90.1280.10">
    <property type="entry name" value="HSP33 redox switch-like"/>
    <property type="match status" value="1"/>
</dbReference>
<evidence type="ECO:0000313" key="6">
    <source>
        <dbReference type="EMBL" id="CBW25188.1"/>
    </source>
</evidence>
<evidence type="ECO:0000313" key="7">
    <source>
        <dbReference type="Proteomes" id="UP000008963"/>
    </source>
</evidence>
<dbReference type="Pfam" id="PF01430">
    <property type="entry name" value="HSP33"/>
    <property type="match status" value="1"/>
</dbReference>
<dbReference type="EMBL" id="FQ312005">
    <property type="protein sequence ID" value="CBW25188.1"/>
    <property type="molecule type" value="Genomic_DNA"/>
</dbReference>
<keyword evidence="3" id="KW-1015">Disulfide bond</keyword>
<dbReference type="InterPro" id="IPR000397">
    <property type="entry name" value="Heat_shock_Hsp33"/>
</dbReference>
<dbReference type="eggNOG" id="COG1281">
    <property type="taxonomic scope" value="Bacteria"/>
</dbReference>
<name>E1X393_HALMS</name>
<dbReference type="STRING" id="862908.BMS_0259"/>
<gene>
    <name evidence="6" type="ordered locus">BMS_0259</name>
</gene>
<dbReference type="GO" id="GO:0044183">
    <property type="term" value="F:protein folding chaperone"/>
    <property type="evidence" value="ECO:0007669"/>
    <property type="project" value="TreeGrafter"/>
</dbReference>
<dbReference type="SUPFAM" id="SSF64397">
    <property type="entry name" value="Hsp33 domain"/>
    <property type="match status" value="1"/>
</dbReference>
<dbReference type="Proteomes" id="UP000008963">
    <property type="component" value="Chromosome"/>
</dbReference>
<dbReference type="PANTHER" id="PTHR30111">
    <property type="entry name" value="33 KDA CHAPERONIN"/>
    <property type="match status" value="1"/>
</dbReference>
<keyword evidence="5" id="KW-0676">Redox-active center</keyword>
<dbReference type="RefSeq" id="WP_014242977.1">
    <property type="nucleotide sequence ID" value="NC_016620.1"/>
</dbReference>
<evidence type="ECO:0000256" key="1">
    <source>
        <dbReference type="ARBA" id="ARBA00022490"/>
    </source>
</evidence>
<dbReference type="InterPro" id="IPR016154">
    <property type="entry name" value="Heat_shock_Hsp33_C"/>
</dbReference>
<proteinExistence type="predicted"/>
<dbReference type="KEGG" id="bmx:BMS_0259"/>
<dbReference type="GO" id="GO:0051082">
    <property type="term" value="F:unfolded protein binding"/>
    <property type="evidence" value="ECO:0007669"/>
    <property type="project" value="InterPro"/>
</dbReference>
<keyword evidence="4" id="KW-0143">Chaperone</keyword>
<keyword evidence="1" id="KW-0963">Cytoplasm</keyword>